<keyword evidence="2" id="KW-1185">Reference proteome</keyword>
<proteinExistence type="predicted"/>
<evidence type="ECO:0000313" key="1">
    <source>
        <dbReference type="EMBL" id="MBW0525151.1"/>
    </source>
</evidence>
<sequence>MGDAIREISDGDEDPIEEFILKYQEETQLEIQDIHLEAGLPQDTSNNKLCKHTQDSQTFLVTPTMGMAYINGTATKMTVCAESAQHPLIVDSEAHCSIVDREYLDKDLPNWKKQVMPTCHRGSLK</sequence>
<name>A0A9Q3EMW0_9BASI</name>
<dbReference type="AlphaFoldDB" id="A0A9Q3EMW0"/>
<accession>A0A9Q3EMW0</accession>
<comment type="caution">
    <text evidence="1">The sequence shown here is derived from an EMBL/GenBank/DDBJ whole genome shotgun (WGS) entry which is preliminary data.</text>
</comment>
<reference evidence="1" key="1">
    <citation type="submission" date="2021-03" db="EMBL/GenBank/DDBJ databases">
        <title>Draft genome sequence of rust myrtle Austropuccinia psidii MF-1, a brazilian biotype.</title>
        <authorList>
            <person name="Quecine M.C."/>
            <person name="Pachon D.M.R."/>
            <person name="Bonatelli M.L."/>
            <person name="Correr F.H."/>
            <person name="Franceschini L.M."/>
            <person name="Leite T.F."/>
            <person name="Margarido G.R.A."/>
            <person name="Almeida C.A."/>
            <person name="Ferrarezi J.A."/>
            <person name="Labate C.A."/>
        </authorList>
    </citation>
    <scope>NUCLEOTIDE SEQUENCE</scope>
    <source>
        <strain evidence="1">MF-1</strain>
    </source>
</reference>
<organism evidence="1 2">
    <name type="scientific">Austropuccinia psidii MF-1</name>
    <dbReference type="NCBI Taxonomy" id="1389203"/>
    <lineage>
        <taxon>Eukaryota</taxon>
        <taxon>Fungi</taxon>
        <taxon>Dikarya</taxon>
        <taxon>Basidiomycota</taxon>
        <taxon>Pucciniomycotina</taxon>
        <taxon>Pucciniomycetes</taxon>
        <taxon>Pucciniales</taxon>
        <taxon>Sphaerophragmiaceae</taxon>
        <taxon>Austropuccinia</taxon>
    </lineage>
</organism>
<dbReference type="EMBL" id="AVOT02031585">
    <property type="protein sequence ID" value="MBW0525151.1"/>
    <property type="molecule type" value="Genomic_DNA"/>
</dbReference>
<evidence type="ECO:0000313" key="2">
    <source>
        <dbReference type="Proteomes" id="UP000765509"/>
    </source>
</evidence>
<dbReference type="Proteomes" id="UP000765509">
    <property type="component" value="Unassembled WGS sequence"/>
</dbReference>
<gene>
    <name evidence="1" type="ORF">O181_064866</name>
</gene>
<protein>
    <submittedName>
        <fullName evidence="1">Uncharacterized protein</fullName>
    </submittedName>
</protein>